<comment type="caution">
    <text evidence="4">The sequence shown here is derived from an EMBL/GenBank/DDBJ whole genome shotgun (WGS) entry which is preliminary data.</text>
</comment>
<dbReference type="InterPro" id="IPR022385">
    <property type="entry name" value="Rhs_assc_core"/>
</dbReference>
<dbReference type="AlphaFoldDB" id="A0A6P0DUD3"/>
<dbReference type="InterPro" id="IPR031325">
    <property type="entry name" value="RHS_repeat"/>
</dbReference>
<dbReference type="Pfam" id="PF15649">
    <property type="entry name" value="Tox-REase-7"/>
    <property type="match status" value="1"/>
</dbReference>
<dbReference type="NCBIfam" id="TIGR03696">
    <property type="entry name" value="Rhs_assc_core"/>
    <property type="match status" value="1"/>
</dbReference>
<dbReference type="InterPro" id="IPR056823">
    <property type="entry name" value="TEN-like_YD-shell"/>
</dbReference>
<dbReference type="InterPro" id="IPR050708">
    <property type="entry name" value="T6SS_VgrG/RHS"/>
</dbReference>
<evidence type="ECO:0000259" key="2">
    <source>
        <dbReference type="Pfam" id="PF15649"/>
    </source>
</evidence>
<sequence>MIGRKESSMRASEINVFRRQSGRLKVRWTIAALLVLSVLAGPSEAARKCPDGSTAGSANECPSPVELKENDSKYIGGSVPTTMVVGQSYTASITFQNTGWKTWTPQEGYRLGSLGPTDNTTWGTSRVELASSVAYPSSTTFNFTVRAPLTAGSTLFQWRMVRDGVAWFGGVGSPTYVNVLPSLIKGNIDSVTYGSISGWACSTNLNRSVDVHMYLGGPAGSGTFAAATAATLPSDAGIASACSASGSNYRFSFPIDENFIIQNGGKAIYIHGLSPVGASNDTISGSGAVAVPASVIKGRIEGIQDNKAIVGWACSAGLRRSIDVHMYAGGPAGSGTIAAIASANLASEPGVASACSSSGSNYRFSIPVTEDLIRSQGGKPFYIHGISPVGRDNSLIDGSGALSIPAMQRNAAFVSQNMPAQLPTGRSVTGSVRFTNTGNVTWRQGQGYRAVLVGDTRGWSPGEVGLPSDVPPGGSVDFNFSLRAPLGAGGYNLRWRMRDGAGDFGNESSNQVVQVVAPPPVEHGVGLAARSYVYDANQQLCKVIEPESGSTVMAYDAAGNLAWSASGLDLPSTTSCDLEAAAASGRQVVRTYDTRNRLKTLRFPDKNGNQDWSYTPDGLPAQVTTWNDAGSSSVVNAYSYNKRRMPTSESSGQTGWYTWSIGYGYDANGALANQTYPTGLVISYTPNALGQPTAVRDQAGGNYATGIGYYPNGAARQFTYGNGVSHSLVLNGRQMPQQARDNNVASFEYQYDANGNVGAIIDQQRGTGYNRYMGYDGLDRLMEAGSERFGGDNWNRYTYDVLDNILTAKLPGVRENNYWYDAKNRLTNVQNNAGATTVGLSYDPQGNLKNKNGQAYTFDYGNRLRDVTGKESYAYDAYGRRTIAGRPTTRTVQVYTQAGQLFYTEASGKGNMEYIYLNGSLLATRNSGTIKFQHTDALGSPIAVTDTAGQVVERTDYQPYGTPIGKTVDGIGYTGHAMDGATGLTYMQQRYYDQDLGRFLSVDPVAADSVFSANFNRYWYANNNPYRFTDPDGRDSVGQMIDAGADGCGPVSCAAWAGLKATWTVFGAESISQMADKGWSSTGGGAMVGAGLEIAAVLPPVKIARAGAAMVRVGQAGESAVRAVVDIGSKMAFEVRGTTRIPDGVTDSVISEVKNVKYQGYTSQIRDYAEIAKQTGRDFNLYVRSDTKISGPLREAAKRGDVKICVIGEVCR</sequence>
<dbReference type="RefSeq" id="WP_046935298.1">
    <property type="nucleotide sequence ID" value="NZ_JAJIUT010000028.1"/>
</dbReference>
<dbReference type="InterPro" id="IPR028903">
    <property type="entry name" value="Tox-REase-7_dom"/>
</dbReference>
<keyword evidence="1" id="KW-0677">Repeat</keyword>
<evidence type="ECO:0000313" key="5">
    <source>
        <dbReference type="Proteomes" id="UP000471082"/>
    </source>
</evidence>
<dbReference type="PANTHER" id="PTHR32305:SF15">
    <property type="entry name" value="PROTEIN RHSA-RELATED"/>
    <property type="match status" value="1"/>
</dbReference>
<dbReference type="Gene3D" id="2.180.10.10">
    <property type="entry name" value="RHS repeat-associated core"/>
    <property type="match status" value="1"/>
</dbReference>
<evidence type="ECO:0000256" key="1">
    <source>
        <dbReference type="ARBA" id="ARBA00022737"/>
    </source>
</evidence>
<protein>
    <submittedName>
        <fullName evidence="4">Wall-associated protein</fullName>
    </submittedName>
</protein>
<accession>A0A6P0DUD3</accession>
<organism evidence="4 5">
    <name type="scientific">Xanthomonas perforans</name>
    <dbReference type="NCBI Taxonomy" id="442694"/>
    <lineage>
        <taxon>Bacteria</taxon>
        <taxon>Pseudomonadati</taxon>
        <taxon>Pseudomonadota</taxon>
        <taxon>Gammaproteobacteria</taxon>
        <taxon>Lysobacterales</taxon>
        <taxon>Lysobacteraceae</taxon>
        <taxon>Xanthomonas</taxon>
    </lineage>
</organism>
<reference evidence="4 5" key="1">
    <citation type="submission" date="2019-11" db="EMBL/GenBank/DDBJ databases">
        <title>Genome-resolved metagenomics to study the prevalence of co-infection and intraspecific heterogeneity among plant pathogen metapopulations.</title>
        <authorList>
            <person name="Newberry E."/>
            <person name="Bhandari R."/>
            <person name="Kemble J."/>
            <person name="Sikora E."/>
            <person name="Potnis N."/>
        </authorList>
    </citation>
    <scope>NUCLEOTIDE SEQUENCE [LARGE SCALE GENOMIC DNA]</scope>
    <source>
        <strain evidence="4">Xp_Tom_Tuscaloosa_18b</strain>
    </source>
</reference>
<dbReference type="PANTHER" id="PTHR32305">
    <property type="match status" value="1"/>
</dbReference>
<proteinExistence type="predicted"/>
<dbReference type="Pfam" id="PF05593">
    <property type="entry name" value="RHS_repeat"/>
    <property type="match status" value="1"/>
</dbReference>
<dbReference type="EMBL" id="JAAGYU010000003">
    <property type="protein sequence ID" value="NEL74854.1"/>
    <property type="molecule type" value="Genomic_DNA"/>
</dbReference>
<dbReference type="Pfam" id="PF25023">
    <property type="entry name" value="TEN_YD-shell"/>
    <property type="match status" value="1"/>
</dbReference>
<evidence type="ECO:0000313" key="4">
    <source>
        <dbReference type="EMBL" id="NEL74854.1"/>
    </source>
</evidence>
<feature type="domain" description="Tox-REase-7" evidence="2">
    <location>
        <begin position="1114"/>
        <end position="1193"/>
    </location>
</feature>
<feature type="domain" description="Teneurin-like YD-shell" evidence="3">
    <location>
        <begin position="740"/>
        <end position="1025"/>
    </location>
</feature>
<dbReference type="InterPro" id="IPR013783">
    <property type="entry name" value="Ig-like_fold"/>
</dbReference>
<evidence type="ECO:0000259" key="3">
    <source>
        <dbReference type="Pfam" id="PF25023"/>
    </source>
</evidence>
<dbReference type="Gene3D" id="2.60.40.10">
    <property type="entry name" value="Immunoglobulins"/>
    <property type="match status" value="1"/>
</dbReference>
<name>A0A6P0DUD3_XANPE</name>
<dbReference type="Proteomes" id="UP000471082">
    <property type="component" value="Unassembled WGS sequence"/>
</dbReference>
<gene>
    <name evidence="4" type="ORF">G3W61_01035</name>
</gene>